<keyword evidence="1" id="KW-0472">Membrane</keyword>
<proteinExistence type="predicted"/>
<keyword evidence="3" id="KW-1185">Reference proteome</keyword>
<keyword evidence="1" id="KW-0812">Transmembrane</keyword>
<feature type="transmembrane region" description="Helical" evidence="1">
    <location>
        <begin position="6"/>
        <end position="26"/>
    </location>
</feature>
<accession>A0A923ME43</accession>
<comment type="caution">
    <text evidence="2">The sequence shown here is derived from an EMBL/GenBank/DDBJ whole genome shotgun (WGS) entry which is preliminary data.</text>
</comment>
<reference evidence="2" key="1">
    <citation type="submission" date="2020-08" db="EMBL/GenBank/DDBJ databases">
        <title>Ramlibacter sp. GTP1 16S ribosomal RNA gene genome sequencing and assembly.</title>
        <authorList>
            <person name="Kang M."/>
        </authorList>
    </citation>
    <scope>NUCLEOTIDE SEQUENCE</scope>
    <source>
        <strain evidence="2">GTP1</strain>
    </source>
</reference>
<dbReference type="RefSeq" id="WP_187084378.1">
    <property type="nucleotide sequence ID" value="NZ_JACORU010000013.1"/>
</dbReference>
<keyword evidence="1" id="KW-1133">Transmembrane helix</keyword>
<evidence type="ECO:0000256" key="1">
    <source>
        <dbReference type="SAM" id="Phobius"/>
    </source>
</evidence>
<organism evidence="2 3">
    <name type="scientific">Ramlibacter albus</name>
    <dbReference type="NCBI Taxonomy" id="2079448"/>
    <lineage>
        <taxon>Bacteria</taxon>
        <taxon>Pseudomonadati</taxon>
        <taxon>Pseudomonadota</taxon>
        <taxon>Betaproteobacteria</taxon>
        <taxon>Burkholderiales</taxon>
        <taxon>Comamonadaceae</taxon>
        <taxon>Ramlibacter</taxon>
    </lineage>
</organism>
<sequence length="171" mass="19626">MQIWFYFGLWVAAALVVVAFLSAGIARHLRMREVRRQQALRLLDALERYGAWMAQLRYTPVFFGESNEAAEALDEACLIRHGWFPELGTDFAELLGVHNRFMHFLTTQHALRQRDPEGWLETEHDARFMALWRQQDCIVQNIHDKLATLGSVSKVEEAIAGPSPYAQGLRA</sequence>
<evidence type="ECO:0000313" key="3">
    <source>
        <dbReference type="Proteomes" id="UP000596827"/>
    </source>
</evidence>
<name>A0A923ME43_9BURK</name>
<dbReference type="AlphaFoldDB" id="A0A923ME43"/>
<protein>
    <submittedName>
        <fullName evidence="2">Uncharacterized protein</fullName>
    </submittedName>
</protein>
<evidence type="ECO:0000313" key="2">
    <source>
        <dbReference type="EMBL" id="MBC5767891.1"/>
    </source>
</evidence>
<dbReference type="EMBL" id="JACORU010000013">
    <property type="protein sequence ID" value="MBC5767891.1"/>
    <property type="molecule type" value="Genomic_DNA"/>
</dbReference>
<gene>
    <name evidence="2" type="ORF">H8R02_25740</name>
</gene>
<dbReference type="Proteomes" id="UP000596827">
    <property type="component" value="Unassembled WGS sequence"/>
</dbReference>